<dbReference type="EMBL" id="JACIDC010000004">
    <property type="protein sequence ID" value="MBB4039961.1"/>
    <property type="molecule type" value="Genomic_DNA"/>
</dbReference>
<evidence type="ECO:0000256" key="1">
    <source>
        <dbReference type="SAM" id="MobiDB-lite"/>
    </source>
</evidence>
<evidence type="ECO:0000313" key="3">
    <source>
        <dbReference type="Proteomes" id="UP000519439"/>
    </source>
</evidence>
<keyword evidence="3" id="KW-1185">Reference proteome</keyword>
<reference evidence="2 3" key="1">
    <citation type="submission" date="2020-08" db="EMBL/GenBank/DDBJ databases">
        <title>Genomic Encyclopedia of Type Strains, Phase IV (KMG-IV): sequencing the most valuable type-strain genomes for metagenomic binning, comparative biology and taxonomic classification.</title>
        <authorList>
            <person name="Goeker M."/>
        </authorList>
    </citation>
    <scope>NUCLEOTIDE SEQUENCE [LARGE SCALE GENOMIC DNA]</scope>
    <source>
        <strain evidence="2 3">DSM 15743</strain>
    </source>
</reference>
<protein>
    <submittedName>
        <fullName evidence="2">Uncharacterized protein</fullName>
    </submittedName>
</protein>
<proteinExistence type="predicted"/>
<organism evidence="2 3">
    <name type="scientific">Microvirga flocculans</name>
    <dbReference type="NCBI Taxonomy" id="217168"/>
    <lineage>
        <taxon>Bacteria</taxon>
        <taxon>Pseudomonadati</taxon>
        <taxon>Pseudomonadota</taxon>
        <taxon>Alphaproteobacteria</taxon>
        <taxon>Hyphomicrobiales</taxon>
        <taxon>Methylobacteriaceae</taxon>
        <taxon>Microvirga</taxon>
    </lineage>
</organism>
<dbReference type="AlphaFoldDB" id="A0A7W6N7V7"/>
<accession>A0A7W6N7V7</accession>
<gene>
    <name evidence="2" type="ORF">GGR34_001608</name>
</gene>
<evidence type="ECO:0000313" key="2">
    <source>
        <dbReference type="EMBL" id="MBB4039961.1"/>
    </source>
</evidence>
<dbReference type="Proteomes" id="UP000519439">
    <property type="component" value="Unassembled WGS sequence"/>
</dbReference>
<feature type="region of interest" description="Disordered" evidence="1">
    <location>
        <begin position="20"/>
        <end position="46"/>
    </location>
</feature>
<sequence length="126" mass="14576">MRERANDRSRQYLLAQHRQLENPDQNLAPTHRQAEAVHPGGNRTLDDIESERVRDGHDAGIRVAALRILDELERLLDRAARIDDIQLRRRDNPLRRLRARSLIGDGEVRARQHMRKANPQQGVSAE</sequence>
<dbReference type="RefSeq" id="WP_035458943.1">
    <property type="nucleotide sequence ID" value="NZ_JACIDC010000004.1"/>
</dbReference>
<name>A0A7W6N7V7_9HYPH</name>
<comment type="caution">
    <text evidence="2">The sequence shown here is derived from an EMBL/GenBank/DDBJ whole genome shotgun (WGS) entry which is preliminary data.</text>
</comment>